<dbReference type="GO" id="GO:0003885">
    <property type="term" value="F:D-arabinono-1,4-lactone oxidase activity"/>
    <property type="evidence" value="ECO:0007669"/>
    <property type="project" value="InterPro"/>
</dbReference>
<dbReference type="Proteomes" id="UP000050509">
    <property type="component" value="Unassembled WGS sequence"/>
</dbReference>
<dbReference type="EMBL" id="LJCR01000723">
    <property type="protein sequence ID" value="KPV51924.1"/>
    <property type="molecule type" value="Genomic_DNA"/>
</dbReference>
<dbReference type="SUPFAM" id="SSF56176">
    <property type="entry name" value="FAD-binding/transporter-associated domain-like"/>
    <property type="match status" value="1"/>
</dbReference>
<dbReference type="Gene3D" id="3.30.43.10">
    <property type="entry name" value="Uridine Diphospho-n-acetylenolpyruvylglucosamine Reductase, domain 2"/>
    <property type="match status" value="1"/>
</dbReference>
<proteinExistence type="predicted"/>
<dbReference type="InterPro" id="IPR016171">
    <property type="entry name" value="Vanillyl_alc_oxidase_C-sub2"/>
</dbReference>
<dbReference type="PATRIC" id="fig|186479.3.peg.9917"/>
<keyword evidence="1" id="KW-0560">Oxidoreductase</keyword>
<dbReference type="PIRSF" id="PIRSF000136">
    <property type="entry name" value="LGO_GLO"/>
    <property type="match status" value="1"/>
</dbReference>
<feature type="domain" description="FAD-binding PCMH-type" evidence="2">
    <location>
        <begin position="12"/>
        <end position="182"/>
    </location>
</feature>
<dbReference type="PANTHER" id="PTHR43762:SF1">
    <property type="entry name" value="D-ARABINONO-1,4-LACTONE OXIDASE"/>
    <property type="match status" value="1"/>
</dbReference>
<accession>A0A0P9DPB9</accession>
<dbReference type="Pfam" id="PF01565">
    <property type="entry name" value="FAD_binding_4"/>
    <property type="match status" value="1"/>
</dbReference>
<dbReference type="PANTHER" id="PTHR43762">
    <property type="entry name" value="L-GULONOLACTONE OXIDASE"/>
    <property type="match status" value="1"/>
</dbReference>
<dbReference type="GO" id="GO:0071949">
    <property type="term" value="F:FAD binding"/>
    <property type="evidence" value="ECO:0007669"/>
    <property type="project" value="InterPro"/>
</dbReference>
<protein>
    <submittedName>
        <fullName evidence="3">FAD-binding oxidoreductase</fullName>
    </submittedName>
</protein>
<evidence type="ECO:0000313" key="4">
    <source>
        <dbReference type="Proteomes" id="UP000050509"/>
    </source>
</evidence>
<gene>
    <name evidence="3" type="ORF">SE17_18480</name>
</gene>
<dbReference type="Gene3D" id="3.30.465.10">
    <property type="match status" value="1"/>
</dbReference>
<dbReference type="InterPro" id="IPR016166">
    <property type="entry name" value="FAD-bd_PCMH"/>
</dbReference>
<dbReference type="NCBIfam" id="TIGR01679">
    <property type="entry name" value="bact_FAD_ox"/>
    <property type="match status" value="1"/>
</dbReference>
<dbReference type="AlphaFoldDB" id="A0A0P9DPB9"/>
<dbReference type="Gene3D" id="1.10.45.10">
    <property type="entry name" value="Vanillyl-alcohol Oxidase, Chain A, domain 4"/>
    <property type="match status" value="1"/>
</dbReference>
<dbReference type="InterPro" id="IPR016167">
    <property type="entry name" value="FAD-bd_PCMH_sub1"/>
</dbReference>
<dbReference type="PROSITE" id="PS51387">
    <property type="entry name" value="FAD_PCMH"/>
    <property type="match status" value="1"/>
</dbReference>
<keyword evidence="4" id="KW-1185">Reference proteome</keyword>
<reference evidence="3 4" key="1">
    <citation type="submission" date="2015-09" db="EMBL/GenBank/DDBJ databases">
        <title>Draft genome sequence of Kouleothrix aurantiaca JCM 19913.</title>
        <authorList>
            <person name="Hemp J."/>
        </authorList>
    </citation>
    <scope>NUCLEOTIDE SEQUENCE [LARGE SCALE GENOMIC DNA]</scope>
    <source>
        <strain evidence="3 4">COM-B</strain>
    </source>
</reference>
<evidence type="ECO:0000313" key="3">
    <source>
        <dbReference type="EMBL" id="KPV51924.1"/>
    </source>
</evidence>
<evidence type="ECO:0000256" key="1">
    <source>
        <dbReference type="ARBA" id="ARBA00023002"/>
    </source>
</evidence>
<dbReference type="InterPro" id="IPR010031">
    <property type="entry name" value="FAD_lactone_oxidase-like"/>
</dbReference>
<dbReference type="InterPro" id="IPR006094">
    <property type="entry name" value="Oxid_FAD_bind_N"/>
</dbReference>
<comment type="caution">
    <text evidence="3">The sequence shown here is derived from an EMBL/GenBank/DDBJ whole genome shotgun (WGS) entry which is preliminary data.</text>
</comment>
<organism evidence="3 4">
    <name type="scientific">Kouleothrix aurantiaca</name>
    <dbReference type="NCBI Taxonomy" id="186479"/>
    <lineage>
        <taxon>Bacteria</taxon>
        <taxon>Bacillati</taxon>
        <taxon>Chloroflexota</taxon>
        <taxon>Chloroflexia</taxon>
        <taxon>Chloroflexales</taxon>
        <taxon>Roseiflexineae</taxon>
        <taxon>Roseiflexaceae</taxon>
        <taxon>Kouleothrix</taxon>
    </lineage>
</organism>
<dbReference type="InterPro" id="IPR016169">
    <property type="entry name" value="FAD-bd_PCMH_sub2"/>
</dbReference>
<evidence type="ECO:0000259" key="2">
    <source>
        <dbReference type="PROSITE" id="PS51387"/>
    </source>
</evidence>
<dbReference type="InterPro" id="IPR007173">
    <property type="entry name" value="ALO_C"/>
</dbReference>
<dbReference type="GO" id="GO:0016020">
    <property type="term" value="C:membrane"/>
    <property type="evidence" value="ECO:0007669"/>
    <property type="project" value="InterPro"/>
</dbReference>
<dbReference type="Pfam" id="PF04030">
    <property type="entry name" value="ALO"/>
    <property type="match status" value="1"/>
</dbReference>
<name>A0A0P9DPB9_9CHLR</name>
<dbReference type="InterPro" id="IPR036318">
    <property type="entry name" value="FAD-bd_PCMH-like_sf"/>
</dbReference>
<dbReference type="Gene3D" id="3.30.70.2520">
    <property type="match status" value="1"/>
</dbReference>
<sequence length="437" mass="48427">MPSSWENWSGSVRAQPAVIRYPTTLNEIAAIVREANARGVGVRAVGAGHSFTPLAATDGMLVSLDRFAGLESVDFTTRRATVRAGTRIKALGEELGRHGLAQANLGDIDVQSIAGAISTGTHGTGATLGSIATQVVELTLVTGTGEIVTCSEAHNRDLFKAAQVSLGALGIIALVTLQLEPAYRLDYRWAREPLAATLANLEYERLENRNFEFYWFPYSEWALVKRSNRTEAPARPRNLLRGFNDLVMENGAFWLLSELCRLRPQLSPRVARLAGDLISGGQDVNASHRVFATTRLVRFQEMEYSIPAGAMAEAVRMIDARIRQQGILVHFPIECRYVRADDIDLSPAYARDSAYIAVHMYRGMPYRDYFAQIEPILRSFGGRPHWGKLHTLTAAELRPLYPRWDAFAAARRQLDPAGVFQNDYLRALLGDVREEAV</sequence>